<dbReference type="SUPFAM" id="SSF102405">
    <property type="entry name" value="MCP/YpsA-like"/>
    <property type="match status" value="1"/>
</dbReference>
<dbReference type="InterPro" id="IPR057666">
    <property type="entry name" value="DrpA_SLOG"/>
</dbReference>
<evidence type="ECO:0000256" key="1">
    <source>
        <dbReference type="ARBA" id="ARBA00006525"/>
    </source>
</evidence>
<dbReference type="PANTHER" id="PTHR43022:SF1">
    <property type="entry name" value="PROTEIN SMF"/>
    <property type="match status" value="1"/>
</dbReference>
<dbReference type="Gene3D" id="1.10.10.10">
    <property type="entry name" value="Winged helix-like DNA-binding domain superfamily/Winged helix DNA-binding domain"/>
    <property type="match status" value="1"/>
</dbReference>
<evidence type="ECO:0000313" key="4">
    <source>
        <dbReference type="Proteomes" id="UP001210231"/>
    </source>
</evidence>
<dbReference type="Proteomes" id="UP001210231">
    <property type="component" value="Unassembled WGS sequence"/>
</dbReference>
<proteinExistence type="inferred from homology"/>
<dbReference type="InterPro" id="IPR003488">
    <property type="entry name" value="DprA"/>
</dbReference>
<evidence type="ECO:0000259" key="2">
    <source>
        <dbReference type="Pfam" id="PF02481"/>
    </source>
</evidence>
<reference evidence="3 4" key="1">
    <citation type="submission" date="2022-12" db="EMBL/GenBank/DDBJ databases">
        <title>Chitinophagaceae gen. sp. nov., a new member of the family Chitinophagaceae, isolated from soil in a chemical factory.</title>
        <authorList>
            <person name="Ke Z."/>
        </authorList>
    </citation>
    <scope>NUCLEOTIDE SEQUENCE [LARGE SCALE GENOMIC DNA]</scope>
    <source>
        <strain evidence="3 4">LY-5</strain>
    </source>
</reference>
<dbReference type="SUPFAM" id="SSF47781">
    <property type="entry name" value="RuvA domain 2-like"/>
    <property type="match status" value="1"/>
</dbReference>
<evidence type="ECO:0000313" key="3">
    <source>
        <dbReference type="EMBL" id="MDA3615481.1"/>
    </source>
</evidence>
<accession>A0ABT4UKX1</accession>
<dbReference type="NCBIfam" id="TIGR00732">
    <property type="entry name" value="dprA"/>
    <property type="match status" value="1"/>
</dbReference>
<dbReference type="Gene3D" id="3.40.50.450">
    <property type="match status" value="1"/>
</dbReference>
<dbReference type="InterPro" id="IPR036388">
    <property type="entry name" value="WH-like_DNA-bd_sf"/>
</dbReference>
<keyword evidence="4" id="KW-1185">Reference proteome</keyword>
<sequence>MINENLLYNIALTQVSGISHKLVKQLLARYPSATDIFNERRDVLRTLEGLSKEKADNIKQYNDFKTIEAQIDFAVKHNIDIRFYTDDAYAYRLLECANHPLFYFCKGDTDLNTKRVISIVGTRANSEYGQWMTEKLVADLKSYSPVVISGMAYGIDTICHKASVKNNLLTVGVLAHGLDSIYPPENRILAKQMLESGGALLTEYFTNSKPERFNFPNRNRIVAGISDATIVIETNEKGGSMITAELAYSYKRGLLAVPGRVNDNKSSGCLKLIAANKAKVITGAADIANLLKWKRNGQSGKEEAVQSSLFMELDNDETLIYNLLKNHEQLQIDALYHLCPITKPEIANALLTMEIKNMIKRMPGMIYKLNN</sequence>
<dbReference type="InterPro" id="IPR010994">
    <property type="entry name" value="RuvA_2-like"/>
</dbReference>
<dbReference type="PANTHER" id="PTHR43022">
    <property type="entry name" value="PROTEIN SMF"/>
    <property type="match status" value="1"/>
</dbReference>
<name>A0ABT4UKX1_9BACT</name>
<protein>
    <submittedName>
        <fullName evidence="3">DNA-processing protein DprA</fullName>
    </submittedName>
</protein>
<comment type="similarity">
    <text evidence="1">Belongs to the DprA/Smf family.</text>
</comment>
<organism evidence="3 4">
    <name type="scientific">Polluticaenibacter yanchengensis</name>
    <dbReference type="NCBI Taxonomy" id="3014562"/>
    <lineage>
        <taxon>Bacteria</taxon>
        <taxon>Pseudomonadati</taxon>
        <taxon>Bacteroidota</taxon>
        <taxon>Chitinophagia</taxon>
        <taxon>Chitinophagales</taxon>
        <taxon>Chitinophagaceae</taxon>
        <taxon>Polluticaenibacter</taxon>
    </lineage>
</organism>
<comment type="caution">
    <text evidence="3">The sequence shown here is derived from an EMBL/GenBank/DDBJ whole genome shotgun (WGS) entry which is preliminary data.</text>
</comment>
<dbReference type="Pfam" id="PF14520">
    <property type="entry name" value="HHH_5"/>
    <property type="match status" value="1"/>
</dbReference>
<dbReference type="RefSeq" id="WP_407031807.1">
    <property type="nucleotide sequence ID" value="NZ_JAQGEF010000013.1"/>
</dbReference>
<gene>
    <name evidence="3" type="primary">dprA</name>
    <name evidence="3" type="ORF">O3P16_11730</name>
</gene>
<dbReference type="EMBL" id="JAQGEF010000013">
    <property type="protein sequence ID" value="MDA3615481.1"/>
    <property type="molecule type" value="Genomic_DNA"/>
</dbReference>
<dbReference type="Pfam" id="PF02481">
    <property type="entry name" value="DNA_processg_A"/>
    <property type="match status" value="1"/>
</dbReference>
<feature type="domain" description="Smf/DprA SLOG" evidence="2">
    <location>
        <begin position="82"/>
        <end position="291"/>
    </location>
</feature>